<accession>A0A8H7HEW0</accession>
<evidence type="ECO:0000256" key="7">
    <source>
        <dbReference type="ARBA" id="ARBA00023136"/>
    </source>
</evidence>
<dbReference type="CDD" id="cd18583">
    <property type="entry name" value="ABC_6TM_HMT1"/>
    <property type="match status" value="1"/>
</dbReference>
<dbReference type="InterPro" id="IPR027417">
    <property type="entry name" value="P-loop_NTPase"/>
</dbReference>
<dbReference type="PANTHER" id="PTHR24221:SF648">
    <property type="entry name" value="ABC-TYPE TRANSPORTER ATR1"/>
    <property type="match status" value="1"/>
</dbReference>
<dbReference type="AlphaFoldDB" id="A0A8H7HEW0"/>
<evidence type="ECO:0000256" key="10">
    <source>
        <dbReference type="SAM" id="Phobius"/>
    </source>
</evidence>
<gene>
    <name evidence="13" type="ORF">RHS04_01179</name>
</gene>
<evidence type="ECO:0000256" key="5">
    <source>
        <dbReference type="ARBA" id="ARBA00022840"/>
    </source>
</evidence>
<comment type="similarity">
    <text evidence="8">Belongs to the ABC transporter superfamily. ABCB family. Heavy Metal importer (TC 3.A.1.210) subfamily.</text>
</comment>
<dbReference type="GO" id="GO:0140359">
    <property type="term" value="F:ABC-type transporter activity"/>
    <property type="evidence" value="ECO:0007669"/>
    <property type="project" value="InterPro"/>
</dbReference>
<evidence type="ECO:0000256" key="2">
    <source>
        <dbReference type="ARBA" id="ARBA00022448"/>
    </source>
</evidence>
<proteinExistence type="inferred from homology"/>
<dbReference type="FunFam" id="3.40.50.300:FF:000287">
    <property type="entry name" value="Multidrug ABC transporter ATP-binding protein"/>
    <property type="match status" value="1"/>
</dbReference>
<name>A0A8H7HEW0_9AGAM</name>
<dbReference type="PROSITE" id="PS00211">
    <property type="entry name" value="ABC_TRANSPORTER_1"/>
    <property type="match status" value="1"/>
</dbReference>
<dbReference type="InterPro" id="IPR003593">
    <property type="entry name" value="AAA+_ATPase"/>
</dbReference>
<evidence type="ECO:0000256" key="3">
    <source>
        <dbReference type="ARBA" id="ARBA00022692"/>
    </source>
</evidence>
<keyword evidence="6 10" id="KW-1133">Transmembrane helix</keyword>
<feature type="transmembrane region" description="Helical" evidence="10">
    <location>
        <begin position="132"/>
        <end position="158"/>
    </location>
</feature>
<dbReference type="Gene3D" id="1.20.1560.10">
    <property type="entry name" value="ABC transporter type 1, transmembrane domain"/>
    <property type="match status" value="1"/>
</dbReference>
<dbReference type="GO" id="GO:0016020">
    <property type="term" value="C:membrane"/>
    <property type="evidence" value="ECO:0007669"/>
    <property type="project" value="UniProtKB-SubCell"/>
</dbReference>
<dbReference type="SMART" id="SM00382">
    <property type="entry name" value="AAA"/>
    <property type="match status" value="1"/>
</dbReference>
<dbReference type="GO" id="GO:0016887">
    <property type="term" value="F:ATP hydrolysis activity"/>
    <property type="evidence" value="ECO:0007669"/>
    <property type="project" value="InterPro"/>
</dbReference>
<protein>
    <submittedName>
        <fullName evidence="13">ABC transporter transmembrane region</fullName>
    </submittedName>
</protein>
<dbReference type="InterPro" id="IPR036640">
    <property type="entry name" value="ABC1_TM_sf"/>
</dbReference>
<keyword evidence="3 10" id="KW-0812">Transmembrane</keyword>
<dbReference type="InterPro" id="IPR039421">
    <property type="entry name" value="Type_1_exporter"/>
</dbReference>
<feature type="domain" description="ABC transporter" evidence="11">
    <location>
        <begin position="633"/>
        <end position="869"/>
    </location>
</feature>
<evidence type="ECO:0000256" key="6">
    <source>
        <dbReference type="ARBA" id="ARBA00022989"/>
    </source>
</evidence>
<dbReference type="PANTHER" id="PTHR24221">
    <property type="entry name" value="ATP-BINDING CASSETTE SUB-FAMILY B"/>
    <property type="match status" value="1"/>
</dbReference>
<dbReference type="Pfam" id="PF00664">
    <property type="entry name" value="ABC_membrane"/>
    <property type="match status" value="1"/>
</dbReference>
<dbReference type="Gene3D" id="3.40.50.300">
    <property type="entry name" value="P-loop containing nucleotide triphosphate hydrolases"/>
    <property type="match status" value="1"/>
</dbReference>
<dbReference type="GO" id="GO:0005524">
    <property type="term" value="F:ATP binding"/>
    <property type="evidence" value="ECO:0007669"/>
    <property type="project" value="UniProtKB-KW"/>
</dbReference>
<keyword evidence="5" id="KW-0067">ATP-binding</keyword>
<dbReference type="InterPro" id="IPR017871">
    <property type="entry name" value="ABC_transporter-like_CS"/>
</dbReference>
<evidence type="ECO:0000256" key="4">
    <source>
        <dbReference type="ARBA" id="ARBA00022741"/>
    </source>
</evidence>
<dbReference type="EMBL" id="JACYCC010000025">
    <property type="protein sequence ID" value="KAF8684582.1"/>
    <property type="molecule type" value="Genomic_DNA"/>
</dbReference>
<organism evidence="13 14">
    <name type="scientific">Rhizoctonia solani</name>
    <dbReference type="NCBI Taxonomy" id="456999"/>
    <lineage>
        <taxon>Eukaryota</taxon>
        <taxon>Fungi</taxon>
        <taxon>Dikarya</taxon>
        <taxon>Basidiomycota</taxon>
        <taxon>Agaricomycotina</taxon>
        <taxon>Agaricomycetes</taxon>
        <taxon>Cantharellales</taxon>
        <taxon>Ceratobasidiaceae</taxon>
        <taxon>Rhizoctonia</taxon>
    </lineage>
</organism>
<keyword evidence="7 10" id="KW-0472">Membrane</keyword>
<dbReference type="PROSITE" id="PS50893">
    <property type="entry name" value="ABC_TRANSPORTER_2"/>
    <property type="match status" value="1"/>
</dbReference>
<sequence>MTPSPQVLFQLRTTECIALLVILLASLLPKGVRRIEPPSTDVVLEIRTVVRAIQTPRKQLIVLLLSLITLTALLDGSVTVANALFKRVFETKIPAWKGSEFYSVVLFVTFTGFAIVSLLKEAHHHPIWQSKLLKLFVFVALLFDTALAILIPIVIPIWRIRSSTKSTTPGILDSTPSLGITPALHFGLTVFRVLILAVLFTTLFFPRVTYEPIEQNESVPRTDETPLLIPAAVAASTQSSAEPGSSKPKYGTFNDSNTTPPGGVSTPAPGTSVQAPTIPVPTEPTWYENGARLMRLTSYLWPSRNIGLQLLAFICLLIVAVGRIVNAAIPFQFSTVVDTLAQPDAPHGIWGPLLWYIVLRFLSSSGGLNALRSVLWAPVIQFSDRSLSQLAFDHLLNLSLAWHTRRKTGEVLRILDRGASIKQIFELLIFTLLPTAADTFIAVWIFFWYFGPAMSVFIATTMVLYVTTSAMITNRINNLSRRMVETDITTRGVHTDSLLNYETVKYFNGEAHEGERYHEALSRVQQFQLRVTASLNLMSLSQNLVLTAGLLVGSLLIIFDSTHQDVMKRFVVFITYLAELYSPLTAFALLYRTISQSLVDAERLLDLLDEPSEVRDKPSAKDLVVTDGVIEFGRLDNVTFSYDGRATALKGVSFKVPKGGSLALVGESGSGKSTILKLLYRFYDLAPSDGAIRIDGQDIRDVTQASLRRAIGIVPQDCVLFNNTIAYNIGYGKLGSSTEEIENAARAAQIHERIISFPDGYETIVGERGVKLSGGEKQRVGIARTILKASPVILLDEATSALDTSTERDIQKALQNLTEGRSSVSIAHRLSTISKSDLIFVFHQGEIIESGTQRKLIELGGRFAAMWTDQVSSVNENRVPPQAAGQNGPGTPPETAVTSGLHVVSSEKLVPTGVASKHPEPIKPKRQEPSSDSTHEVRPDVTFAAVASSEPTASQLISNSQTDN</sequence>
<reference evidence="13" key="1">
    <citation type="submission" date="2020-09" db="EMBL/GenBank/DDBJ databases">
        <title>Comparative genome analyses of four rice-infecting Rhizoctonia solani isolates reveal extensive enrichment of homogalacturonan modification genes.</title>
        <authorList>
            <person name="Lee D.-Y."/>
            <person name="Jeon J."/>
            <person name="Kim K.-T."/>
            <person name="Cheong K."/>
            <person name="Song H."/>
            <person name="Choi G."/>
            <person name="Ko J."/>
            <person name="Opiyo S.O."/>
            <person name="Zuo S."/>
            <person name="Madhav S."/>
            <person name="Lee Y.-H."/>
            <person name="Wang G.-L."/>
        </authorList>
    </citation>
    <scope>NUCLEOTIDE SEQUENCE</scope>
    <source>
        <strain evidence="13">AG1-IA YN-7</strain>
    </source>
</reference>
<evidence type="ECO:0000259" key="11">
    <source>
        <dbReference type="PROSITE" id="PS50893"/>
    </source>
</evidence>
<keyword evidence="2" id="KW-0813">Transport</keyword>
<evidence type="ECO:0000313" key="13">
    <source>
        <dbReference type="EMBL" id="KAF8684582.1"/>
    </source>
</evidence>
<feature type="transmembrane region" description="Helical" evidence="10">
    <location>
        <begin position="535"/>
        <end position="558"/>
    </location>
</feature>
<feature type="transmembrane region" description="Helical" evidence="10">
    <location>
        <begin position="101"/>
        <end position="120"/>
    </location>
</feature>
<feature type="region of interest" description="Disordered" evidence="9">
    <location>
        <begin position="877"/>
        <end position="897"/>
    </location>
</feature>
<evidence type="ECO:0000256" key="9">
    <source>
        <dbReference type="SAM" id="MobiDB-lite"/>
    </source>
</evidence>
<feature type="transmembrane region" description="Helical" evidence="10">
    <location>
        <begin position="310"/>
        <end position="333"/>
    </location>
</feature>
<feature type="transmembrane region" description="Helical" evidence="10">
    <location>
        <begin position="456"/>
        <end position="473"/>
    </location>
</feature>
<keyword evidence="4" id="KW-0547">Nucleotide-binding</keyword>
<comment type="subcellular location">
    <subcellularLocation>
        <location evidence="1">Membrane</location>
        <topology evidence="1">Multi-pass membrane protein</topology>
    </subcellularLocation>
</comment>
<feature type="domain" description="ABC transmembrane type-1" evidence="12">
    <location>
        <begin position="313"/>
        <end position="596"/>
    </location>
</feature>
<dbReference type="Proteomes" id="UP000650582">
    <property type="component" value="Unassembled WGS sequence"/>
</dbReference>
<dbReference type="InterPro" id="IPR003439">
    <property type="entry name" value="ABC_transporter-like_ATP-bd"/>
</dbReference>
<feature type="region of interest" description="Disordered" evidence="9">
    <location>
        <begin position="912"/>
        <end position="941"/>
    </location>
</feature>
<dbReference type="SUPFAM" id="SSF52540">
    <property type="entry name" value="P-loop containing nucleoside triphosphate hydrolases"/>
    <property type="match status" value="1"/>
</dbReference>
<feature type="transmembrane region" description="Helical" evidence="10">
    <location>
        <begin position="60"/>
        <end position="81"/>
    </location>
</feature>
<feature type="compositionally biased region" description="Basic and acidic residues" evidence="9">
    <location>
        <begin position="917"/>
        <end position="939"/>
    </location>
</feature>
<feature type="transmembrane region" description="Helical" evidence="10">
    <location>
        <begin position="178"/>
        <end position="205"/>
    </location>
</feature>
<dbReference type="SUPFAM" id="SSF90123">
    <property type="entry name" value="ABC transporter transmembrane region"/>
    <property type="match status" value="1"/>
</dbReference>
<feature type="transmembrane region" description="Helical" evidence="10">
    <location>
        <begin position="570"/>
        <end position="591"/>
    </location>
</feature>
<evidence type="ECO:0000256" key="1">
    <source>
        <dbReference type="ARBA" id="ARBA00004141"/>
    </source>
</evidence>
<evidence type="ECO:0000256" key="8">
    <source>
        <dbReference type="ARBA" id="ARBA00024363"/>
    </source>
</evidence>
<feature type="transmembrane region" description="Helical" evidence="10">
    <location>
        <begin position="353"/>
        <end position="371"/>
    </location>
</feature>
<dbReference type="PROSITE" id="PS50929">
    <property type="entry name" value="ABC_TM1F"/>
    <property type="match status" value="1"/>
</dbReference>
<comment type="caution">
    <text evidence="13">The sequence shown here is derived from an EMBL/GenBank/DDBJ whole genome shotgun (WGS) entry which is preliminary data.</text>
</comment>
<evidence type="ECO:0000313" key="14">
    <source>
        <dbReference type="Proteomes" id="UP000650582"/>
    </source>
</evidence>
<dbReference type="Pfam" id="PF00005">
    <property type="entry name" value="ABC_tran"/>
    <property type="match status" value="1"/>
</dbReference>
<evidence type="ECO:0000259" key="12">
    <source>
        <dbReference type="PROSITE" id="PS50929"/>
    </source>
</evidence>
<feature type="region of interest" description="Disordered" evidence="9">
    <location>
        <begin position="235"/>
        <end position="279"/>
    </location>
</feature>
<feature type="transmembrane region" description="Helical" evidence="10">
    <location>
        <begin position="427"/>
        <end position="450"/>
    </location>
</feature>
<dbReference type="InterPro" id="IPR011527">
    <property type="entry name" value="ABC1_TM_dom"/>
</dbReference>